<keyword evidence="1" id="KW-0812">Transmembrane</keyword>
<dbReference type="Proteomes" id="UP000677016">
    <property type="component" value="Unassembled WGS sequence"/>
</dbReference>
<proteinExistence type="predicted"/>
<protein>
    <submittedName>
        <fullName evidence="2">Uncharacterized protein</fullName>
    </submittedName>
</protein>
<dbReference type="AlphaFoldDB" id="A0A941D691"/>
<organism evidence="2 3">
    <name type="scientific">Phycicoccus avicenniae</name>
    <dbReference type="NCBI Taxonomy" id="2828860"/>
    <lineage>
        <taxon>Bacteria</taxon>
        <taxon>Bacillati</taxon>
        <taxon>Actinomycetota</taxon>
        <taxon>Actinomycetes</taxon>
        <taxon>Micrococcales</taxon>
        <taxon>Intrasporangiaceae</taxon>
        <taxon>Phycicoccus</taxon>
    </lineage>
</organism>
<dbReference type="EMBL" id="JAGSNF010000004">
    <property type="protein sequence ID" value="MBR7742645.1"/>
    <property type="molecule type" value="Genomic_DNA"/>
</dbReference>
<evidence type="ECO:0000313" key="2">
    <source>
        <dbReference type="EMBL" id="MBR7742645.1"/>
    </source>
</evidence>
<feature type="transmembrane region" description="Helical" evidence="1">
    <location>
        <begin position="21"/>
        <end position="38"/>
    </location>
</feature>
<name>A0A941D691_9MICO</name>
<keyword evidence="1" id="KW-1133">Transmembrane helix</keyword>
<accession>A0A941D691</accession>
<gene>
    <name evidence="2" type="ORF">KC207_05005</name>
</gene>
<evidence type="ECO:0000313" key="3">
    <source>
        <dbReference type="Proteomes" id="UP000677016"/>
    </source>
</evidence>
<comment type="caution">
    <text evidence="2">The sequence shown here is derived from an EMBL/GenBank/DDBJ whole genome shotgun (WGS) entry which is preliminary data.</text>
</comment>
<sequence>MTGAGPARRAAESGQASLEKIGGALIAGVVIVAVALTVNTGSVGATVSQAWCAITSLGQGDCSGDGSQLANPKVPTEPCVVGEDGHRASMKAAFVVSGKNERALVVEELSDGTYRVAMVDGGQLGVEGGVGWDARLEVNGTRWGSDLYAGGGAYLDAAESQVWTVRSEDELAALVDYARFADTVDSTTGPLSGPITWIGEQTGFVDKPREPDSVVYSGGLSASGSAGITAWVGGGELEAAVGADGAVEVHADGRRTYYVGASGTLDLSGAISIEAGSLGGTASTRMVVETDADGETTAVRFETNVVTDGERSVYTDTVSLDSDADRQLFEDYLAEAATTAVAGPGGLLLDRPATEDFAAMIDERGQQTRLTYDTGDSLDISANASGKLLGEVGLEGAFSLPSAALTDAEYDDGTGWVPWAGCMGAG</sequence>
<reference evidence="2" key="1">
    <citation type="submission" date="2021-04" db="EMBL/GenBank/DDBJ databases">
        <title>Phycicoccus avicenniae sp. nov., a novel endophytic actinomycetes isolated from branch of Avicennia mariana.</title>
        <authorList>
            <person name="Tuo L."/>
        </authorList>
    </citation>
    <scope>NUCLEOTIDE SEQUENCE</scope>
    <source>
        <strain evidence="2">BSK3Z-2</strain>
    </source>
</reference>
<evidence type="ECO:0000256" key="1">
    <source>
        <dbReference type="SAM" id="Phobius"/>
    </source>
</evidence>
<keyword evidence="1" id="KW-0472">Membrane</keyword>
<keyword evidence="3" id="KW-1185">Reference proteome</keyword>
<dbReference type="RefSeq" id="WP_211601800.1">
    <property type="nucleotide sequence ID" value="NZ_JAGSNF010000004.1"/>
</dbReference>